<organism evidence="1">
    <name type="scientific">Siphoviridae sp. ctiam3</name>
    <dbReference type="NCBI Taxonomy" id="2825624"/>
    <lineage>
        <taxon>Viruses</taxon>
        <taxon>Duplodnaviria</taxon>
        <taxon>Heunggongvirae</taxon>
        <taxon>Uroviricota</taxon>
        <taxon>Caudoviricetes</taxon>
    </lineage>
</organism>
<sequence>MIIRKISIVGETQVFEYIKNSDTGTRCGYVMRLKEEGRQSLYDAWEGLEKIIHNHHKDITGTSVFKGAKVLLRQLELKYISTKMGGKEIRIPSHIRFNGKAITEDKSFKFTTEWIGIDDNELESVQTMILETIEYIKGRRAQENLFDE</sequence>
<evidence type="ECO:0000313" key="1">
    <source>
        <dbReference type="EMBL" id="DAE02003.1"/>
    </source>
</evidence>
<dbReference type="EMBL" id="BK015338">
    <property type="protein sequence ID" value="DAE02003.1"/>
    <property type="molecule type" value="Genomic_DNA"/>
</dbReference>
<name>A0A8S5P6E2_9CAUD</name>
<accession>A0A8S5P6E2</accession>
<protein>
    <submittedName>
        <fullName evidence="1">Uncharacterized protein</fullName>
    </submittedName>
</protein>
<reference evidence="1" key="1">
    <citation type="journal article" date="2021" name="Proc. Natl. Acad. Sci. U.S.A.">
        <title>A Catalog of Tens of Thousands of Viruses from Human Metagenomes Reveals Hidden Associations with Chronic Diseases.</title>
        <authorList>
            <person name="Tisza M.J."/>
            <person name="Buck C.B."/>
        </authorList>
    </citation>
    <scope>NUCLEOTIDE SEQUENCE</scope>
    <source>
        <strain evidence="1">Ctiam3</strain>
    </source>
</reference>
<proteinExistence type="predicted"/>